<protein>
    <recommendedName>
        <fullName evidence="3 9">Alpha-galactosidase</fullName>
        <ecNumber evidence="3 9">3.2.1.22</ecNumber>
    </recommendedName>
    <alternativeName>
        <fullName evidence="9">Melibiase</fullName>
    </alternativeName>
</protein>
<name>A0A3L6TQ62_PANMI</name>
<dbReference type="PROSITE" id="PS00512">
    <property type="entry name" value="ALPHA_GALACTOSIDASE"/>
    <property type="match status" value="1"/>
</dbReference>
<dbReference type="CDD" id="cd14792">
    <property type="entry name" value="GH27"/>
    <property type="match status" value="1"/>
</dbReference>
<keyword evidence="7 9" id="KW-1015">Disulfide bond</keyword>
<dbReference type="Proteomes" id="UP000275267">
    <property type="component" value="Unassembled WGS sequence"/>
</dbReference>
<dbReference type="SUPFAM" id="SSF51011">
    <property type="entry name" value="Glycosyl hydrolase domain"/>
    <property type="match status" value="1"/>
</dbReference>
<dbReference type="Gene3D" id="3.20.20.70">
    <property type="entry name" value="Aldolase class I"/>
    <property type="match status" value="1"/>
</dbReference>
<dbReference type="InterPro" id="IPR013780">
    <property type="entry name" value="Glyco_hydro_b"/>
</dbReference>
<dbReference type="PROSITE" id="PS51473">
    <property type="entry name" value="GNK2"/>
    <property type="match status" value="1"/>
</dbReference>
<evidence type="ECO:0000256" key="5">
    <source>
        <dbReference type="ARBA" id="ARBA00022737"/>
    </source>
</evidence>
<dbReference type="PANTHER" id="PTHR11452:SF90">
    <property type="entry name" value="ALPHA-GALACTOSIDASE"/>
    <property type="match status" value="1"/>
</dbReference>
<dbReference type="EC" id="3.2.1.22" evidence="3 9"/>
<evidence type="ECO:0000313" key="11">
    <source>
        <dbReference type="EMBL" id="RLN42389.1"/>
    </source>
</evidence>
<evidence type="ECO:0000256" key="1">
    <source>
        <dbReference type="ARBA" id="ARBA00001255"/>
    </source>
</evidence>
<dbReference type="InterPro" id="IPR002241">
    <property type="entry name" value="Glyco_hydro_27"/>
</dbReference>
<dbReference type="Pfam" id="PF17801">
    <property type="entry name" value="Melibiase_C"/>
    <property type="match status" value="1"/>
</dbReference>
<comment type="similarity">
    <text evidence="2 9">Belongs to the glycosyl hydrolase 27 family.</text>
</comment>
<comment type="caution">
    <text evidence="11">The sequence shown here is derived from an EMBL/GenBank/DDBJ whole genome shotgun (WGS) entry which is preliminary data.</text>
</comment>
<dbReference type="PROSITE" id="PS51257">
    <property type="entry name" value="PROKAR_LIPOPROTEIN"/>
    <property type="match status" value="1"/>
</dbReference>
<dbReference type="InterPro" id="IPR000111">
    <property type="entry name" value="Glyco_hydro_27/36_CS"/>
</dbReference>
<evidence type="ECO:0000256" key="2">
    <source>
        <dbReference type="ARBA" id="ARBA00009743"/>
    </source>
</evidence>
<dbReference type="InterPro" id="IPR002902">
    <property type="entry name" value="GNK2"/>
</dbReference>
<dbReference type="GO" id="GO:0004557">
    <property type="term" value="F:alpha-galactosidase activity"/>
    <property type="evidence" value="ECO:0007669"/>
    <property type="project" value="UniProtKB-EC"/>
</dbReference>
<evidence type="ECO:0000256" key="6">
    <source>
        <dbReference type="ARBA" id="ARBA00022801"/>
    </source>
</evidence>
<organism evidence="11 12">
    <name type="scientific">Panicum miliaceum</name>
    <name type="common">Proso millet</name>
    <name type="synonym">Broomcorn millet</name>
    <dbReference type="NCBI Taxonomy" id="4540"/>
    <lineage>
        <taxon>Eukaryota</taxon>
        <taxon>Viridiplantae</taxon>
        <taxon>Streptophyta</taxon>
        <taxon>Embryophyta</taxon>
        <taxon>Tracheophyta</taxon>
        <taxon>Spermatophyta</taxon>
        <taxon>Magnoliopsida</taxon>
        <taxon>Liliopsida</taxon>
        <taxon>Poales</taxon>
        <taxon>Poaceae</taxon>
        <taxon>PACMAD clade</taxon>
        <taxon>Panicoideae</taxon>
        <taxon>Panicodae</taxon>
        <taxon>Paniceae</taxon>
        <taxon>Panicinae</taxon>
        <taxon>Panicum</taxon>
        <taxon>Panicum sect. Panicum</taxon>
    </lineage>
</organism>
<dbReference type="GO" id="GO:0009505">
    <property type="term" value="C:plant-type cell wall"/>
    <property type="evidence" value="ECO:0007669"/>
    <property type="project" value="TreeGrafter"/>
</dbReference>
<dbReference type="InterPro" id="IPR013785">
    <property type="entry name" value="Aldolase_TIM"/>
</dbReference>
<keyword evidence="6 9" id="KW-0378">Hydrolase</keyword>
<dbReference type="STRING" id="4540.A0A3L6TQ62"/>
<dbReference type="FunFam" id="3.20.20.70:FF:000093">
    <property type="entry name" value="Alpha-galactosidase"/>
    <property type="match status" value="1"/>
</dbReference>
<dbReference type="InterPro" id="IPR017853">
    <property type="entry name" value="GH"/>
</dbReference>
<keyword evidence="4" id="KW-0732">Signal</keyword>
<evidence type="ECO:0000256" key="9">
    <source>
        <dbReference type="RuleBase" id="RU361168"/>
    </source>
</evidence>
<dbReference type="Pfam" id="PF16499">
    <property type="entry name" value="Melibiase_2"/>
    <property type="match status" value="1"/>
</dbReference>
<dbReference type="SUPFAM" id="SSF51445">
    <property type="entry name" value="(Trans)glycosidases"/>
    <property type="match status" value="1"/>
</dbReference>
<dbReference type="Gene3D" id="2.60.40.1180">
    <property type="entry name" value="Golgi alpha-mannosidase II"/>
    <property type="match status" value="1"/>
</dbReference>
<evidence type="ECO:0000313" key="12">
    <source>
        <dbReference type="Proteomes" id="UP000275267"/>
    </source>
</evidence>
<dbReference type="GO" id="GO:0005975">
    <property type="term" value="P:carbohydrate metabolic process"/>
    <property type="evidence" value="ECO:0007669"/>
    <property type="project" value="InterPro"/>
</dbReference>
<dbReference type="OrthoDB" id="5795902at2759"/>
<dbReference type="PANTHER" id="PTHR11452">
    <property type="entry name" value="ALPHA-GALACTOSIDASE/ALPHA-N-ACETYLGALACTOSAMINIDASE"/>
    <property type="match status" value="1"/>
</dbReference>
<dbReference type="InterPro" id="IPR038408">
    <property type="entry name" value="GNK2_sf"/>
</dbReference>
<evidence type="ECO:0000256" key="3">
    <source>
        <dbReference type="ARBA" id="ARBA00012755"/>
    </source>
</evidence>
<keyword evidence="12" id="KW-1185">Reference proteome</keyword>
<dbReference type="PRINTS" id="PR00740">
    <property type="entry name" value="GLHYDRLASE27"/>
</dbReference>
<dbReference type="Gene3D" id="3.30.430.20">
    <property type="entry name" value="Gnk2 domain, C-X8-C-X2-C motif"/>
    <property type="match status" value="1"/>
</dbReference>
<evidence type="ECO:0000256" key="4">
    <source>
        <dbReference type="ARBA" id="ARBA00022729"/>
    </source>
</evidence>
<comment type="catalytic activity">
    <reaction evidence="1 9">
        <text>Hydrolysis of terminal, non-reducing alpha-D-galactose residues in alpha-D-galactosides, including galactose oligosaccharides, galactomannans and galactolipids.</text>
        <dbReference type="EC" id="3.2.1.22"/>
    </reaction>
</comment>
<reference evidence="12" key="1">
    <citation type="journal article" date="2019" name="Nat. Commun.">
        <title>The genome of broomcorn millet.</title>
        <authorList>
            <person name="Zou C."/>
            <person name="Miki D."/>
            <person name="Li D."/>
            <person name="Tang Q."/>
            <person name="Xiao L."/>
            <person name="Rajput S."/>
            <person name="Deng P."/>
            <person name="Jia W."/>
            <person name="Huang R."/>
            <person name="Zhang M."/>
            <person name="Sun Y."/>
            <person name="Hu J."/>
            <person name="Fu X."/>
            <person name="Schnable P.S."/>
            <person name="Li F."/>
            <person name="Zhang H."/>
            <person name="Feng B."/>
            <person name="Zhu X."/>
            <person name="Liu R."/>
            <person name="Schnable J.C."/>
            <person name="Zhu J.-K."/>
            <person name="Zhang H."/>
        </authorList>
    </citation>
    <scope>NUCLEOTIDE SEQUENCE [LARGE SCALE GENOMIC DNA]</scope>
</reference>
<accession>A0A3L6TQ62</accession>
<dbReference type="FunFam" id="2.60.40.1180:FF:000008">
    <property type="entry name" value="Alpha-galactosidase"/>
    <property type="match status" value="1"/>
</dbReference>
<proteinExistence type="inferred from homology"/>
<sequence>MARSRRRVAVGSAAFGGCHDAIEGTQTGTRTSSARGVASKCPKRETSQVYMEIGWRACKKHPGTSTFARSTTDRSAMLLVLLAVVAATANPGAAPVVGTTGVHHRPLLDCTPAPAPPKRNDSSFRANLAWALAELPSIAAAAPGRAAALQSVEAGPDRVFARGFCFGAPAGASSAGAGACLACLTAAAADVSRGCGNASRRAGCFLAYADTGAASAHEDAFRGWFYTGPKTAGALAGGMCVGYRVPADCTPVRLAASGAGAGVALMAPRRRADALVNTGLAKLGYEYVNIDDCWAESDRDYQGNFVANRQTFPSGIKALADYVHAKGLKLGIYSDAGTRTCSQKMPGSLDHEEQDVKTFSSWGIDYLKYDNCNDAGRSVMERYTKMSNAMKTYGKNIFFSLCEWGRENPATWAGSMGNSWRTTDDIADNWGSMTSRADQNDRWASYAGPGGWNDPDMLEVGNGGMSEAEYRSHFSIWALAKAPLLIGCDVLSMSQQTKDILSNWEVIAVNQGKTSLASLPTPMIVWAGPLSNNRKAVVLWNRQGYQATITAQWSSIGLASSTAVTARDLWAHSSFSAQGQLSASVAPHDCKMYVLTPK</sequence>
<dbReference type="InterPro" id="IPR041233">
    <property type="entry name" value="Melibiase_C"/>
</dbReference>
<evidence type="ECO:0000259" key="10">
    <source>
        <dbReference type="PROSITE" id="PS51473"/>
    </source>
</evidence>
<evidence type="ECO:0000256" key="8">
    <source>
        <dbReference type="ARBA" id="ARBA00023295"/>
    </source>
</evidence>
<keyword evidence="5" id="KW-0677">Repeat</keyword>
<dbReference type="AlphaFoldDB" id="A0A3L6TQ62"/>
<keyword evidence="8 9" id="KW-0326">Glycosidase</keyword>
<dbReference type="EMBL" id="PQIB02000001">
    <property type="protein sequence ID" value="RLN42389.1"/>
    <property type="molecule type" value="Genomic_DNA"/>
</dbReference>
<feature type="domain" description="Gnk2-homologous" evidence="10">
    <location>
        <begin position="104"/>
        <end position="221"/>
    </location>
</feature>
<evidence type="ECO:0000256" key="7">
    <source>
        <dbReference type="ARBA" id="ARBA00023157"/>
    </source>
</evidence>
<gene>
    <name evidence="11" type="ORF">C2845_PM01G38830</name>
</gene>